<accession>A0ACC1SHS5</accession>
<evidence type="ECO:0000313" key="1">
    <source>
        <dbReference type="EMBL" id="KAJ3540011.1"/>
    </source>
</evidence>
<name>A0ACC1SHS5_9HYPO</name>
<sequence>MFASIGPGSRHSRRPPGPKQNLSFVISIDRHFESKVYTSGSTVSGKVTVESHSDLTFERVEVALIGTASTHMNVLLYSSYPSTQTFLRLDMPAPERAFGQSCVLRAGRPEIIPFTFVVPFQLSSAACRYRNPAVHQHHLQPPPTVGPWEHDDLFASQIQVDYSIRARVVLGRLDGVIAQPFEANRRIKVLPFFPTQPPLDVSREHALYHSIETKTIRQNFLSPSLGQLTASLTQPTPIVLSIDRLLGSESSLTIDLQFMPKSKSILPPDTYVRSMHIRAASYASLSHMTYLPDRQLPPEVMHNPVLSTFKSIKMSIIRSETLPWAQPPGALLIRDSIEQLETTRNTQSLPHNHVLPSLNEVEMRNAGPDAEHTGYRAALLVSFALPACRQNTYLPTFFSCLLCRVYSIHLTLGVEGYASTLNLTAPLQIATASLGISPGDSPPSYVSNWN</sequence>
<protein>
    <submittedName>
        <fullName evidence="1">Uncharacterized protein</fullName>
    </submittedName>
</protein>
<comment type="caution">
    <text evidence="1">The sequence shown here is derived from an EMBL/GenBank/DDBJ whole genome shotgun (WGS) entry which is preliminary data.</text>
</comment>
<reference evidence="1" key="1">
    <citation type="submission" date="2022-08" db="EMBL/GenBank/DDBJ databases">
        <title>Genome Sequence of Fusarium decemcellulare.</title>
        <authorList>
            <person name="Buettner E."/>
        </authorList>
    </citation>
    <scope>NUCLEOTIDE SEQUENCE</scope>
    <source>
        <strain evidence="1">Babe19</strain>
    </source>
</reference>
<dbReference type="Proteomes" id="UP001148629">
    <property type="component" value="Unassembled WGS sequence"/>
</dbReference>
<proteinExistence type="predicted"/>
<evidence type="ECO:0000313" key="2">
    <source>
        <dbReference type="Proteomes" id="UP001148629"/>
    </source>
</evidence>
<gene>
    <name evidence="1" type="ORF">NM208_g5244</name>
</gene>
<organism evidence="1 2">
    <name type="scientific">Fusarium decemcellulare</name>
    <dbReference type="NCBI Taxonomy" id="57161"/>
    <lineage>
        <taxon>Eukaryota</taxon>
        <taxon>Fungi</taxon>
        <taxon>Dikarya</taxon>
        <taxon>Ascomycota</taxon>
        <taxon>Pezizomycotina</taxon>
        <taxon>Sordariomycetes</taxon>
        <taxon>Hypocreomycetidae</taxon>
        <taxon>Hypocreales</taxon>
        <taxon>Nectriaceae</taxon>
        <taxon>Fusarium</taxon>
        <taxon>Fusarium decemcellulare species complex</taxon>
    </lineage>
</organism>
<dbReference type="EMBL" id="JANRMS010000429">
    <property type="protein sequence ID" value="KAJ3540011.1"/>
    <property type="molecule type" value="Genomic_DNA"/>
</dbReference>
<keyword evidence="2" id="KW-1185">Reference proteome</keyword>